<proteinExistence type="predicted"/>
<evidence type="ECO:0000313" key="2">
    <source>
        <dbReference type="EMBL" id="KYG05074.1"/>
    </source>
</evidence>
<dbReference type="InterPro" id="IPR007111">
    <property type="entry name" value="NACHT_NTPase"/>
</dbReference>
<dbReference type="Gene3D" id="3.40.50.300">
    <property type="entry name" value="P-loop containing nucleotide triphosphate hydrolases"/>
    <property type="match status" value="1"/>
</dbReference>
<dbReference type="InterPro" id="IPR004155">
    <property type="entry name" value="PBS_lyase_HEAT"/>
</dbReference>
<gene>
    <name evidence="2" type="ORF">BE21_43010</name>
</gene>
<comment type="caution">
    <text evidence="2">The sequence shown here is derived from an EMBL/GenBank/DDBJ whole genome shotgun (WGS) entry which is preliminary data.</text>
</comment>
<dbReference type="Pfam" id="PF03130">
    <property type="entry name" value="HEAT_PBS"/>
    <property type="match status" value="1"/>
</dbReference>
<dbReference type="InterPro" id="IPR016024">
    <property type="entry name" value="ARM-type_fold"/>
</dbReference>
<dbReference type="Gene3D" id="1.25.10.10">
    <property type="entry name" value="Leucine-rich Repeat Variant"/>
    <property type="match status" value="3"/>
</dbReference>
<dbReference type="PROSITE" id="PS50837">
    <property type="entry name" value="NACHT"/>
    <property type="match status" value="1"/>
</dbReference>
<dbReference type="GO" id="GO:0016491">
    <property type="term" value="F:oxidoreductase activity"/>
    <property type="evidence" value="ECO:0007669"/>
    <property type="project" value="TreeGrafter"/>
</dbReference>
<dbReference type="Proteomes" id="UP000075502">
    <property type="component" value="Unassembled WGS sequence"/>
</dbReference>
<dbReference type="InterPro" id="IPR027417">
    <property type="entry name" value="P-loop_NTPase"/>
</dbReference>
<dbReference type="AlphaFoldDB" id="A0A150TK70"/>
<sequence>MGLVRVDLPEDALPWRVTLDEQPLRQRAQYIAGVEYIARTFGALEPLTWEHDALTLIFGGVSTAALPLHTYRAAKELWSRVRTELDLPVRIAAHLGYVRAVEGAGTLSGDALEDCRRLAAEAPRGHVALTEELALSLREPEKREIAALGVGAGIDRIVYVFPRVSVASASTAPAVAFDNTQPHWRRLRDYATGPDVRVVRYVGFPLQKKQPPALDIRDIFVASEVELHRRADARARPLDEFEGELAQLPWNGRAIALTDGGAQPFRELYARARSLVVLGDPGSGKTTLLRWLAVTAASGTFTHTVELGVPERLLPVPVSVGRLAEVRRGLGVEGVSVPAALARYFHDRSVAEDEASFRSQLVDELERGRCLLLFDGLDEVKSEERRAIHQWIESFAAEYPDNRFIASSRVVGYSGLSLPGEAVEAVLRPFTDAQVERYVRGFHRAYVRWETGAEPSGNPDADRLLEALRASPRLSGLAKNPFMLSALALIHRAEGRLPRHRVQAYEIFARALCETWGEARRIVAGDAMGPTIAYEEEALPILGELALAMHEQYPTGVAPEEFVLRKLSDALSEQKQVAGAEAKRAAREFLKRAGEDVQILLERGAGAWGFLHLTFQEFFVAAGLHASERFNELAQQHLFDPRWEEVLRLGVGYLALIQKRPKAAQKFVTDVLEHQESGTRSWLTRLLRKQVPLAALLAAEAGDALPAALQERVARELADWLKIAPASVAEPILRDLALTDFAPRASVACRSLLTEQYPLVRAHGATALGALRSTEAIDELIAAFADDAEDVRKAAVRALKNMRSDATVEAITARFADPNPEVRAGAVEVLSHFSTDLSTTLRAALQDSDERVRATAVAALMHHDPHDALPLLRAAAKDNAPSVRQNTTLGFLRFEAKNDLENLIDDNNDVVSLIAAVFLTQVDPASAAKLTKHKSALISQISAERTLKHSSIDRRLAALRSSNERTRIAGALALNQEGDPIQPLLDAVSDTSFPVRFAAATTLAQHKRREALEPLLEALRNETFRGREQAADALGILGAEDAVEPLLSAAESENRVAESGSTAALAIYRALGALASSKHVERLEKLLERHEQPCNASDAILNALWAIADREARRTPGASP</sequence>
<protein>
    <recommendedName>
        <fullName evidence="1">NACHT domain-containing protein</fullName>
    </recommendedName>
</protein>
<feature type="domain" description="NACHT" evidence="1">
    <location>
        <begin position="273"/>
        <end position="409"/>
    </location>
</feature>
<name>A0A150TK70_SORCE</name>
<reference evidence="2 3" key="1">
    <citation type="submission" date="2014-02" db="EMBL/GenBank/DDBJ databases">
        <title>The small core and large imbalanced accessory genome model reveals a collaborative survival strategy of Sorangium cellulosum strains in nature.</title>
        <authorList>
            <person name="Han K."/>
            <person name="Peng R."/>
            <person name="Blom J."/>
            <person name="Li Y.-Z."/>
        </authorList>
    </citation>
    <scope>NUCLEOTIDE SEQUENCE [LARGE SCALE GENOMIC DNA]</scope>
    <source>
        <strain evidence="2 3">So0007-03</strain>
    </source>
</reference>
<organism evidence="2 3">
    <name type="scientific">Sorangium cellulosum</name>
    <name type="common">Polyangium cellulosum</name>
    <dbReference type="NCBI Taxonomy" id="56"/>
    <lineage>
        <taxon>Bacteria</taxon>
        <taxon>Pseudomonadati</taxon>
        <taxon>Myxococcota</taxon>
        <taxon>Polyangia</taxon>
        <taxon>Polyangiales</taxon>
        <taxon>Polyangiaceae</taxon>
        <taxon>Sorangium</taxon>
    </lineage>
</organism>
<dbReference type="InterPro" id="IPR011989">
    <property type="entry name" value="ARM-like"/>
</dbReference>
<dbReference type="PANTHER" id="PTHR12697:SF5">
    <property type="entry name" value="DEOXYHYPUSINE HYDROXYLASE"/>
    <property type="match status" value="1"/>
</dbReference>
<dbReference type="Pfam" id="PF05729">
    <property type="entry name" value="NACHT"/>
    <property type="match status" value="1"/>
</dbReference>
<dbReference type="PANTHER" id="PTHR12697">
    <property type="entry name" value="PBS LYASE HEAT-LIKE PROTEIN"/>
    <property type="match status" value="1"/>
</dbReference>
<dbReference type="Pfam" id="PF13646">
    <property type="entry name" value="HEAT_2"/>
    <property type="match status" value="2"/>
</dbReference>
<dbReference type="SMART" id="SM00567">
    <property type="entry name" value="EZ_HEAT"/>
    <property type="match status" value="7"/>
</dbReference>
<evidence type="ECO:0000313" key="3">
    <source>
        <dbReference type="Proteomes" id="UP000075502"/>
    </source>
</evidence>
<dbReference type="EMBL" id="JEME01002183">
    <property type="protein sequence ID" value="KYG05074.1"/>
    <property type="molecule type" value="Genomic_DNA"/>
</dbReference>
<accession>A0A150TK70</accession>
<dbReference type="SUPFAM" id="SSF52540">
    <property type="entry name" value="P-loop containing nucleoside triphosphate hydrolases"/>
    <property type="match status" value="1"/>
</dbReference>
<evidence type="ECO:0000259" key="1">
    <source>
        <dbReference type="PROSITE" id="PS50837"/>
    </source>
</evidence>
<dbReference type="SUPFAM" id="SSF48371">
    <property type="entry name" value="ARM repeat"/>
    <property type="match status" value="2"/>
</dbReference>